<keyword evidence="2" id="KW-0812">Transmembrane</keyword>
<feature type="compositionally biased region" description="Low complexity" evidence="1">
    <location>
        <begin position="623"/>
        <end position="646"/>
    </location>
</feature>
<comment type="caution">
    <text evidence="3">The sequence shown here is derived from an EMBL/GenBank/DDBJ whole genome shotgun (WGS) entry which is preliminary data.</text>
</comment>
<keyword evidence="2" id="KW-1133">Transmembrane helix</keyword>
<evidence type="ECO:0000256" key="1">
    <source>
        <dbReference type="SAM" id="MobiDB-lite"/>
    </source>
</evidence>
<accession>A0A818X5P5</accession>
<reference evidence="3" key="1">
    <citation type="submission" date="2021-02" db="EMBL/GenBank/DDBJ databases">
        <authorList>
            <person name="Nowell W R."/>
        </authorList>
    </citation>
    <scope>NUCLEOTIDE SEQUENCE</scope>
</reference>
<proteinExistence type="predicted"/>
<evidence type="ECO:0000313" key="3">
    <source>
        <dbReference type="EMBL" id="CAF3734264.1"/>
    </source>
</evidence>
<evidence type="ECO:0000313" key="4">
    <source>
        <dbReference type="Proteomes" id="UP000663842"/>
    </source>
</evidence>
<sequence>MDSTNIIIPFDFPFAILEHQNNSDPTYKRVYAVADGQYTYGPLSLFQYLNDEKYAKTIRSEKLPLSLPCKEFYIVESGASIDDGIEINDNKRGPLYVKEVDADQMEMRDLIHEMIECKNELRNLKSIVSSEERTSRRSSSANVNNRSMNASYKSAYEEVATPSRNKKQIQSTIVQRSISTVVKRNVNTPPRSQSVTTTRILLKNVKSSGYGQIQSPTPKRSLSTFGTPERSFQEWKRIATRNILMTSPLSHEYHQNAASVIEIPDGEKQGVFTVNYQSESTNHNKNMRIKSSKIFCRSRRQLLFCAAIVLILMTVIVSVVVTVVLVRKPDEIITNYYSGSVFVDANFDPVLASISSILSKNYQLEFCSLISTTLINLKTKYAVFYASCTLNNFRNGSIVGDFVLGFTRYQNVTRLNTFLNRTINYKQLFGGTVRSIVFNNTKEMDSNNTQHASSYGATSPTPLVGFGNGGRSTTVTSALSKRAIIQHSNDRKLQITYSTTDKGSSLNIIVTTNNKISSNDTNQHYKCIFIPIFEDAKYSFVFTNDTLNSSSHLANEQFDDKQFITINNRKINTKNAGLTSESILTNVLPLNADQYKRSKRLEHYASPKQLLLPQQDYHMHQPSSSDNSSISLTTVSPRSSSLNSLEDSWSEDRVDKFVNLAPVSSNKNLAISNAKTKYFSTSDDSLNTVESRKPSIAEHIPLRDDSSSTRTHPTPKNMTSNNLSYRNSTQQLLHMSLLSNDRTQKAADELPYITQDWINRSLLQNKSNTHHSKQSSNHLSVEPITNKKRTIKHNHSSNIGQQNQALDNKNKTIKYKILNLLRFIR</sequence>
<feature type="compositionally biased region" description="Polar residues" evidence="1">
    <location>
        <begin position="708"/>
        <end position="723"/>
    </location>
</feature>
<dbReference type="EMBL" id="CAJOBF010000051">
    <property type="protein sequence ID" value="CAF3734264.1"/>
    <property type="molecule type" value="Genomic_DNA"/>
</dbReference>
<evidence type="ECO:0000256" key="2">
    <source>
        <dbReference type="SAM" id="Phobius"/>
    </source>
</evidence>
<name>A0A818X5P5_9BILA</name>
<feature type="region of interest" description="Disordered" evidence="1">
    <location>
        <begin position="618"/>
        <end position="646"/>
    </location>
</feature>
<feature type="transmembrane region" description="Helical" evidence="2">
    <location>
        <begin position="302"/>
        <end position="326"/>
    </location>
</feature>
<protein>
    <submittedName>
        <fullName evidence="3">Uncharacterized protein</fullName>
    </submittedName>
</protein>
<organism evidence="3 4">
    <name type="scientific">Rotaria magnacalcarata</name>
    <dbReference type="NCBI Taxonomy" id="392030"/>
    <lineage>
        <taxon>Eukaryota</taxon>
        <taxon>Metazoa</taxon>
        <taxon>Spiralia</taxon>
        <taxon>Gnathifera</taxon>
        <taxon>Rotifera</taxon>
        <taxon>Eurotatoria</taxon>
        <taxon>Bdelloidea</taxon>
        <taxon>Philodinida</taxon>
        <taxon>Philodinidae</taxon>
        <taxon>Rotaria</taxon>
    </lineage>
</organism>
<feature type="compositionally biased region" description="Low complexity" evidence="1">
    <location>
        <begin position="137"/>
        <end position="147"/>
    </location>
</feature>
<dbReference type="Proteomes" id="UP000663842">
    <property type="component" value="Unassembled WGS sequence"/>
</dbReference>
<feature type="region of interest" description="Disordered" evidence="1">
    <location>
        <begin position="702"/>
        <end position="723"/>
    </location>
</feature>
<feature type="region of interest" description="Disordered" evidence="1">
    <location>
        <begin position="128"/>
        <end position="147"/>
    </location>
</feature>
<gene>
    <name evidence="3" type="ORF">UXM345_LOCUS1024</name>
</gene>
<dbReference type="AlphaFoldDB" id="A0A818X5P5"/>
<keyword evidence="2" id="KW-0472">Membrane</keyword>